<dbReference type="InterPro" id="IPR027417">
    <property type="entry name" value="P-loop_NTPase"/>
</dbReference>
<organism evidence="3 4">
    <name type="scientific">Hexamita inflata</name>
    <dbReference type="NCBI Taxonomy" id="28002"/>
    <lineage>
        <taxon>Eukaryota</taxon>
        <taxon>Metamonada</taxon>
        <taxon>Diplomonadida</taxon>
        <taxon>Hexamitidae</taxon>
        <taxon>Hexamitinae</taxon>
        <taxon>Hexamita</taxon>
    </lineage>
</organism>
<evidence type="ECO:0000313" key="3">
    <source>
        <dbReference type="EMBL" id="CAL5979987.1"/>
    </source>
</evidence>
<reference evidence="3 4" key="1">
    <citation type="submission" date="2024-07" db="EMBL/GenBank/DDBJ databases">
        <authorList>
            <person name="Akdeniz Z."/>
        </authorList>
    </citation>
    <scope>NUCLEOTIDE SEQUENCE [LARGE SCALE GENOMIC DNA]</scope>
</reference>
<comment type="caution">
    <text evidence="3">The sequence shown here is derived from an EMBL/GenBank/DDBJ whole genome shotgun (WGS) entry which is preliminary data.</text>
</comment>
<proteinExistence type="predicted"/>
<evidence type="ECO:0000256" key="2">
    <source>
        <dbReference type="ARBA" id="ARBA00023134"/>
    </source>
</evidence>
<accession>A0ABP1GY28</accession>
<dbReference type="SUPFAM" id="SSF52540">
    <property type="entry name" value="P-loop containing nucleoside triphosphate hydrolases"/>
    <property type="match status" value="1"/>
</dbReference>
<dbReference type="InterPro" id="IPR050227">
    <property type="entry name" value="Rab"/>
</dbReference>
<dbReference type="InterPro" id="IPR001806">
    <property type="entry name" value="Small_GTPase"/>
</dbReference>
<name>A0ABP1GY28_9EUKA</name>
<dbReference type="Gene3D" id="3.40.50.300">
    <property type="entry name" value="P-loop containing nucleotide triphosphate hydrolases"/>
    <property type="match status" value="1"/>
</dbReference>
<evidence type="ECO:0000313" key="4">
    <source>
        <dbReference type="Proteomes" id="UP001642409"/>
    </source>
</evidence>
<sequence length="181" mass="20003">MPIIRAEVAIVGDSQVGKTSLINSFCGDGTKQQKQTSPTMYPELHTKKIKIPDTNYQVELIIIDTPSHRLALPLAARTIAESKFLLLVINGQDKNAQDGARQFLSFFRDSTTIDKPKGVLVQNYSFEGNEVMNEEQLQAFGTSMGLVASRVSAQNGKDIDLPFMMIAQAAYNLHKKTEQGK</sequence>
<dbReference type="PANTHER" id="PTHR47977">
    <property type="entry name" value="RAS-RELATED PROTEIN RAB"/>
    <property type="match status" value="1"/>
</dbReference>
<evidence type="ECO:0000256" key="1">
    <source>
        <dbReference type="ARBA" id="ARBA00022741"/>
    </source>
</evidence>
<dbReference type="Pfam" id="PF00071">
    <property type="entry name" value="Ras"/>
    <property type="match status" value="1"/>
</dbReference>
<gene>
    <name evidence="3" type="ORF">HINF_LOCUS5966</name>
</gene>
<keyword evidence="1" id="KW-0547">Nucleotide-binding</keyword>
<keyword evidence="4" id="KW-1185">Reference proteome</keyword>
<keyword evidence="2" id="KW-0342">GTP-binding</keyword>
<dbReference type="EMBL" id="CAXDID020000011">
    <property type="protein sequence ID" value="CAL5979987.1"/>
    <property type="molecule type" value="Genomic_DNA"/>
</dbReference>
<protein>
    <submittedName>
        <fullName evidence="3">Rab_GTPase-like family protein</fullName>
    </submittedName>
</protein>
<dbReference type="Proteomes" id="UP001642409">
    <property type="component" value="Unassembled WGS sequence"/>
</dbReference>
<dbReference type="PROSITE" id="PS51419">
    <property type="entry name" value="RAB"/>
    <property type="match status" value="1"/>
</dbReference>